<dbReference type="Gene3D" id="1.10.3520.10">
    <property type="entry name" value="Glycolipid transfer protein"/>
    <property type="match status" value="1"/>
</dbReference>
<dbReference type="AlphaFoldDB" id="A0AAD4E087"/>
<dbReference type="InterPro" id="IPR014830">
    <property type="entry name" value="Glycolipid_transfer_prot_dom"/>
</dbReference>
<evidence type="ECO:0000259" key="2">
    <source>
        <dbReference type="Pfam" id="PF08718"/>
    </source>
</evidence>
<dbReference type="GO" id="GO:1902387">
    <property type="term" value="F:ceramide 1-phosphate binding"/>
    <property type="evidence" value="ECO:0007669"/>
    <property type="project" value="TreeGrafter"/>
</dbReference>
<evidence type="ECO:0000313" key="4">
    <source>
        <dbReference type="EMBL" id="KAG1897155.1"/>
    </source>
</evidence>
<dbReference type="PANTHER" id="PTHR10219">
    <property type="entry name" value="GLYCOLIPID TRANSFER PROTEIN-RELATED"/>
    <property type="match status" value="1"/>
</dbReference>
<dbReference type="PANTHER" id="PTHR10219:SF25">
    <property type="entry name" value="PLECKSTRIN HOMOLOGY DOMAIN-CONTAINING FAMILY A MEMBER 8"/>
    <property type="match status" value="1"/>
</dbReference>
<dbReference type="GO" id="GO:0016020">
    <property type="term" value="C:membrane"/>
    <property type="evidence" value="ECO:0007669"/>
    <property type="project" value="TreeGrafter"/>
</dbReference>
<gene>
    <name evidence="4" type="ORF">F5891DRAFT_1050626</name>
    <name evidence="3" type="ORF">F5891DRAFT_1059554</name>
</gene>
<dbReference type="InterPro" id="IPR036497">
    <property type="entry name" value="GLTP_sf"/>
</dbReference>
<dbReference type="GeneID" id="64656750"/>
<name>A0AAD4E087_9AGAM</name>
<evidence type="ECO:0000313" key="3">
    <source>
        <dbReference type="EMBL" id="KAG1895189.1"/>
    </source>
</evidence>
<evidence type="ECO:0000256" key="1">
    <source>
        <dbReference type="ARBA" id="ARBA00022448"/>
    </source>
</evidence>
<reference evidence="4" key="1">
    <citation type="journal article" date="2020" name="New Phytol.">
        <title>Comparative genomics reveals dynamic genome evolution in host specialist ectomycorrhizal fungi.</title>
        <authorList>
            <person name="Lofgren L.A."/>
            <person name="Nguyen N.H."/>
            <person name="Vilgalys R."/>
            <person name="Ruytinx J."/>
            <person name="Liao H.L."/>
            <person name="Branco S."/>
            <person name="Kuo A."/>
            <person name="LaButti K."/>
            <person name="Lipzen A."/>
            <person name="Andreopoulos W."/>
            <person name="Pangilinan J."/>
            <person name="Riley R."/>
            <person name="Hundley H."/>
            <person name="Na H."/>
            <person name="Barry K."/>
            <person name="Grigoriev I.V."/>
            <person name="Stajich J.E."/>
            <person name="Kennedy P.G."/>
        </authorList>
    </citation>
    <scope>NUCLEOTIDE SEQUENCE</scope>
    <source>
        <strain evidence="4">FC203</strain>
    </source>
</reference>
<dbReference type="EMBL" id="JABBWK010000069">
    <property type="protein sequence ID" value="KAG1895189.1"/>
    <property type="molecule type" value="Genomic_DNA"/>
</dbReference>
<accession>A0AAD4E087</accession>
<sequence>MSSRPYFETVKSFADVPITVDGVETLLFLEASEGLVQLFDLLGSGVFGFVQNDIKGNIGGVRTRYQADSFGCSTLENLVRSEVSLDGDRHGTGCLIRLTRGLTFLCRALQHMQNDPSVELHVCFKRSYDEVLRQHHTFFVRSLAAVAVRAAPYRRDFYSRISQGAPMERLDAELAKWLCGLDVIVKRLKGFIEGEGYGRV</sequence>
<dbReference type="RefSeq" id="XP_041222731.1">
    <property type="nucleotide sequence ID" value="XM_041362452.1"/>
</dbReference>
<dbReference type="GO" id="GO:0005829">
    <property type="term" value="C:cytosol"/>
    <property type="evidence" value="ECO:0007669"/>
    <property type="project" value="TreeGrafter"/>
</dbReference>
<dbReference type="GO" id="GO:1902388">
    <property type="term" value="F:ceramide 1-phosphate transfer activity"/>
    <property type="evidence" value="ECO:0007669"/>
    <property type="project" value="TreeGrafter"/>
</dbReference>
<dbReference type="SUPFAM" id="SSF110004">
    <property type="entry name" value="Glycolipid transfer protein, GLTP"/>
    <property type="match status" value="1"/>
</dbReference>
<keyword evidence="5" id="KW-1185">Reference proteome</keyword>
<feature type="domain" description="Glycolipid transfer protein" evidence="2">
    <location>
        <begin position="23"/>
        <end position="162"/>
    </location>
</feature>
<dbReference type="Pfam" id="PF08718">
    <property type="entry name" value="GLTP"/>
    <property type="match status" value="1"/>
</dbReference>
<evidence type="ECO:0000313" key="5">
    <source>
        <dbReference type="Proteomes" id="UP001195769"/>
    </source>
</evidence>
<dbReference type="Proteomes" id="UP001195769">
    <property type="component" value="Unassembled WGS sequence"/>
</dbReference>
<keyword evidence="1" id="KW-0813">Transport</keyword>
<dbReference type="FunFam" id="1.10.3520.10:FF:000001">
    <property type="entry name" value="Pleckstrin domain-containing family A member 8"/>
    <property type="match status" value="1"/>
</dbReference>
<organism evidence="4 5">
    <name type="scientific">Suillus fuscotomentosus</name>
    <dbReference type="NCBI Taxonomy" id="1912939"/>
    <lineage>
        <taxon>Eukaryota</taxon>
        <taxon>Fungi</taxon>
        <taxon>Dikarya</taxon>
        <taxon>Basidiomycota</taxon>
        <taxon>Agaricomycotina</taxon>
        <taxon>Agaricomycetes</taxon>
        <taxon>Agaricomycetidae</taxon>
        <taxon>Boletales</taxon>
        <taxon>Suillineae</taxon>
        <taxon>Suillaceae</taxon>
        <taxon>Suillus</taxon>
    </lineage>
</organism>
<dbReference type="EMBL" id="JABBWK010000049">
    <property type="protein sequence ID" value="KAG1897155.1"/>
    <property type="molecule type" value="Genomic_DNA"/>
</dbReference>
<proteinExistence type="predicted"/>
<comment type="caution">
    <text evidence="4">The sequence shown here is derived from an EMBL/GenBank/DDBJ whole genome shotgun (WGS) entry which is preliminary data.</text>
</comment>
<protein>
    <submittedName>
        <fullName evidence="4">Glycolipid transfer protein domain-containing protein</fullName>
    </submittedName>
</protein>